<dbReference type="Gene3D" id="3.30.190.20">
    <property type="match status" value="1"/>
</dbReference>
<dbReference type="InterPro" id="IPR023674">
    <property type="entry name" value="Ribosomal_uL1-like"/>
</dbReference>
<comment type="function">
    <text evidence="9">Binds directly to 23S rRNA. The L1 stalk is quite mobile in the ribosome, and is involved in E site tRNA release.</text>
</comment>
<evidence type="ECO:0000256" key="4">
    <source>
        <dbReference type="ARBA" id="ARBA00022845"/>
    </source>
</evidence>
<evidence type="ECO:0000313" key="10">
    <source>
        <dbReference type="EMBL" id="MBB4662943.1"/>
    </source>
</evidence>
<dbReference type="AlphaFoldDB" id="A0A840IFH6"/>
<dbReference type="GO" id="GO:0006412">
    <property type="term" value="P:translation"/>
    <property type="evidence" value="ECO:0007669"/>
    <property type="project" value="UniProtKB-UniRule"/>
</dbReference>
<dbReference type="PANTHER" id="PTHR36427">
    <property type="entry name" value="54S RIBOSOMAL PROTEIN L1, MITOCHONDRIAL"/>
    <property type="match status" value="1"/>
</dbReference>
<dbReference type="GO" id="GO:0019843">
    <property type="term" value="F:rRNA binding"/>
    <property type="evidence" value="ECO:0007669"/>
    <property type="project" value="UniProtKB-UniRule"/>
</dbReference>
<keyword evidence="6 9" id="KW-0689">Ribosomal protein</keyword>
<proteinExistence type="inferred from homology"/>
<dbReference type="NCBIfam" id="TIGR01169">
    <property type="entry name" value="rplA_bact"/>
    <property type="match status" value="1"/>
</dbReference>
<keyword evidence="3 9" id="KW-0699">rRNA-binding</keyword>
<keyword evidence="9" id="KW-0820">tRNA-binding</keyword>
<comment type="subunit">
    <text evidence="9">Part of the 50S ribosomal subunit.</text>
</comment>
<dbReference type="RefSeq" id="WP_183342588.1">
    <property type="nucleotide sequence ID" value="NZ_JACHNU010000003.1"/>
</dbReference>
<keyword evidence="4 9" id="KW-0810">Translation regulation</keyword>
<evidence type="ECO:0000256" key="8">
    <source>
        <dbReference type="ARBA" id="ARBA00035241"/>
    </source>
</evidence>
<organism evidence="10 11">
    <name type="scientific">Conexibacter arvalis</name>
    <dbReference type="NCBI Taxonomy" id="912552"/>
    <lineage>
        <taxon>Bacteria</taxon>
        <taxon>Bacillati</taxon>
        <taxon>Actinomycetota</taxon>
        <taxon>Thermoleophilia</taxon>
        <taxon>Solirubrobacterales</taxon>
        <taxon>Conexibacteraceae</taxon>
        <taxon>Conexibacter</taxon>
    </lineage>
</organism>
<evidence type="ECO:0000256" key="2">
    <source>
        <dbReference type="ARBA" id="ARBA00022491"/>
    </source>
</evidence>
<reference evidence="10 11" key="1">
    <citation type="submission" date="2020-08" db="EMBL/GenBank/DDBJ databases">
        <title>Genomic Encyclopedia of Archaeal and Bacterial Type Strains, Phase II (KMG-II): from individual species to whole genera.</title>
        <authorList>
            <person name="Goeker M."/>
        </authorList>
    </citation>
    <scope>NUCLEOTIDE SEQUENCE [LARGE SCALE GENOMIC DNA]</scope>
    <source>
        <strain evidence="10 11">DSM 23288</strain>
    </source>
</reference>
<evidence type="ECO:0000256" key="6">
    <source>
        <dbReference type="ARBA" id="ARBA00022980"/>
    </source>
</evidence>
<accession>A0A840IFH6</accession>
<dbReference type="Gene3D" id="3.40.50.790">
    <property type="match status" value="1"/>
</dbReference>
<dbReference type="InterPro" id="IPR002143">
    <property type="entry name" value="Ribosomal_uL1"/>
</dbReference>
<keyword evidence="11" id="KW-1185">Reference proteome</keyword>
<dbReference type="PANTHER" id="PTHR36427:SF3">
    <property type="entry name" value="LARGE RIBOSOMAL SUBUNIT PROTEIN UL1M"/>
    <property type="match status" value="1"/>
</dbReference>
<dbReference type="GO" id="GO:0003735">
    <property type="term" value="F:structural constituent of ribosome"/>
    <property type="evidence" value="ECO:0007669"/>
    <property type="project" value="InterPro"/>
</dbReference>
<evidence type="ECO:0000256" key="9">
    <source>
        <dbReference type="HAMAP-Rule" id="MF_01318"/>
    </source>
</evidence>
<evidence type="ECO:0000256" key="5">
    <source>
        <dbReference type="ARBA" id="ARBA00022884"/>
    </source>
</evidence>
<dbReference type="Proteomes" id="UP000585272">
    <property type="component" value="Unassembled WGS sequence"/>
</dbReference>
<dbReference type="InterPro" id="IPR016095">
    <property type="entry name" value="Ribosomal_uL1_3-a/b-sand"/>
</dbReference>
<dbReference type="InterPro" id="IPR005878">
    <property type="entry name" value="Ribosom_uL1_bac-type"/>
</dbReference>
<dbReference type="PIRSF" id="PIRSF002155">
    <property type="entry name" value="Ribosomal_L1"/>
    <property type="match status" value="1"/>
</dbReference>
<dbReference type="HAMAP" id="MF_01318_B">
    <property type="entry name" value="Ribosomal_uL1_B"/>
    <property type="match status" value="1"/>
</dbReference>
<name>A0A840IFH6_9ACTN</name>
<comment type="function">
    <text evidence="9">Protein L1 is also a translational repressor protein, it controls the translation of the L11 operon by binding to its mRNA.</text>
</comment>
<dbReference type="EMBL" id="JACHNU010000003">
    <property type="protein sequence ID" value="MBB4662943.1"/>
    <property type="molecule type" value="Genomic_DNA"/>
</dbReference>
<dbReference type="GO" id="GO:0000049">
    <property type="term" value="F:tRNA binding"/>
    <property type="evidence" value="ECO:0007669"/>
    <property type="project" value="UniProtKB-KW"/>
</dbReference>
<dbReference type="FunFam" id="3.40.50.790:FF:000001">
    <property type="entry name" value="50S ribosomal protein L1"/>
    <property type="match status" value="1"/>
</dbReference>
<dbReference type="Pfam" id="PF00687">
    <property type="entry name" value="Ribosomal_L1"/>
    <property type="match status" value="1"/>
</dbReference>
<sequence>MAKHGKSYLEARQRYDREHLYQPAEAIALVKELKRSKFDESVELHVRTGLNVRHADEQLRGTIALPHGLGKNVKVAVFAQGDKAREAEEAGADVVGADDLARRIEDGFTDFDVAIATPDLMPVVGRLGRILGPSGKMPNPKVGTVTMDVARAVQESKAGKVEYRTDRTAIVHMVIGKSSFDEQRLLENYAAVVEELVRAKPSAAKGRYIHSITLTSTMGPGIKVDATRTRDILGEAPVAA</sequence>
<evidence type="ECO:0000256" key="3">
    <source>
        <dbReference type="ARBA" id="ARBA00022730"/>
    </source>
</evidence>
<comment type="similarity">
    <text evidence="1 9">Belongs to the universal ribosomal protein uL1 family.</text>
</comment>
<dbReference type="GO" id="GO:0006417">
    <property type="term" value="P:regulation of translation"/>
    <property type="evidence" value="ECO:0007669"/>
    <property type="project" value="UniProtKB-KW"/>
</dbReference>
<protein>
    <recommendedName>
        <fullName evidence="8 9">Large ribosomal subunit protein uL1</fullName>
    </recommendedName>
</protein>
<evidence type="ECO:0000256" key="7">
    <source>
        <dbReference type="ARBA" id="ARBA00023274"/>
    </source>
</evidence>
<keyword evidence="7 9" id="KW-0687">Ribonucleoprotein</keyword>
<gene>
    <name evidence="9" type="primary">rplA</name>
    <name evidence="10" type="ORF">BDZ31_002532</name>
</gene>
<dbReference type="InterPro" id="IPR028364">
    <property type="entry name" value="Ribosomal_uL1/biogenesis"/>
</dbReference>
<keyword evidence="5 9" id="KW-0694">RNA-binding</keyword>
<evidence type="ECO:0000313" key="11">
    <source>
        <dbReference type="Proteomes" id="UP000585272"/>
    </source>
</evidence>
<comment type="caution">
    <text evidence="10">The sequence shown here is derived from an EMBL/GenBank/DDBJ whole genome shotgun (WGS) entry which is preliminary data.</text>
</comment>
<dbReference type="SUPFAM" id="SSF56808">
    <property type="entry name" value="Ribosomal protein L1"/>
    <property type="match status" value="1"/>
</dbReference>
<dbReference type="CDD" id="cd00403">
    <property type="entry name" value="Ribosomal_L1"/>
    <property type="match status" value="1"/>
</dbReference>
<dbReference type="GO" id="GO:0015934">
    <property type="term" value="C:large ribosomal subunit"/>
    <property type="evidence" value="ECO:0007669"/>
    <property type="project" value="InterPro"/>
</dbReference>
<evidence type="ECO:0000256" key="1">
    <source>
        <dbReference type="ARBA" id="ARBA00010531"/>
    </source>
</evidence>
<keyword evidence="2 9" id="KW-0678">Repressor</keyword>